<accession>A0A0L6UWJ9</accession>
<dbReference type="VEuPathDB" id="FungiDB:VP01_3409g2"/>
<reference evidence="2 3" key="1">
    <citation type="submission" date="2015-08" db="EMBL/GenBank/DDBJ databases">
        <title>Next Generation Sequencing and Analysis of the Genome of Puccinia sorghi L Schw, the Causal Agent of Maize Common Rust.</title>
        <authorList>
            <person name="Rochi L."/>
            <person name="Burguener G."/>
            <person name="Darino M."/>
            <person name="Turjanski A."/>
            <person name="Kreff E."/>
            <person name="Dieguez M.J."/>
            <person name="Sacco F."/>
        </authorList>
    </citation>
    <scope>NUCLEOTIDE SEQUENCE [LARGE SCALE GENOMIC DNA]</scope>
    <source>
        <strain evidence="2 3">RO10H11247</strain>
    </source>
</reference>
<name>A0A0L6UWJ9_9BASI</name>
<feature type="region of interest" description="Disordered" evidence="1">
    <location>
        <begin position="157"/>
        <end position="186"/>
    </location>
</feature>
<evidence type="ECO:0000313" key="2">
    <source>
        <dbReference type="EMBL" id="KNZ52893.1"/>
    </source>
</evidence>
<comment type="caution">
    <text evidence="2">The sequence shown here is derived from an EMBL/GenBank/DDBJ whole genome shotgun (WGS) entry which is preliminary data.</text>
</comment>
<evidence type="ECO:0000256" key="1">
    <source>
        <dbReference type="SAM" id="MobiDB-lite"/>
    </source>
</evidence>
<sequence length="186" mass="20858">MVPKFKQSGTVKLDATLLTKWKRAIVGRAGSRSPLPTNTFLFHHAILTKILLSKWKAFNKQPQASKAPICFCIAPFTRTLLELNLKTPLEKWMKPPSPRNLLTASNLPASILLNPIKNVPPSATSKVKEKIPSIYHTLFIHSLNLSNFPDLKGIDFSKKSKKNEGKNETKRDNTLKGTGTQLMRDE</sequence>
<organism evidence="2 3">
    <name type="scientific">Puccinia sorghi</name>
    <dbReference type="NCBI Taxonomy" id="27349"/>
    <lineage>
        <taxon>Eukaryota</taxon>
        <taxon>Fungi</taxon>
        <taxon>Dikarya</taxon>
        <taxon>Basidiomycota</taxon>
        <taxon>Pucciniomycotina</taxon>
        <taxon>Pucciniomycetes</taxon>
        <taxon>Pucciniales</taxon>
        <taxon>Pucciniaceae</taxon>
        <taxon>Puccinia</taxon>
    </lineage>
</organism>
<dbReference type="AlphaFoldDB" id="A0A0L6UWJ9"/>
<keyword evidence="3" id="KW-1185">Reference proteome</keyword>
<dbReference type="EMBL" id="LAVV01008401">
    <property type="protein sequence ID" value="KNZ52893.1"/>
    <property type="molecule type" value="Genomic_DNA"/>
</dbReference>
<proteinExistence type="predicted"/>
<feature type="compositionally biased region" description="Basic and acidic residues" evidence="1">
    <location>
        <begin position="157"/>
        <end position="174"/>
    </location>
</feature>
<feature type="compositionally biased region" description="Polar residues" evidence="1">
    <location>
        <begin position="175"/>
        <end position="186"/>
    </location>
</feature>
<protein>
    <submittedName>
        <fullName evidence="2">Uncharacterized protein</fullName>
    </submittedName>
</protein>
<gene>
    <name evidence="2" type="ORF">VP01_3409g2</name>
</gene>
<dbReference type="Proteomes" id="UP000037035">
    <property type="component" value="Unassembled WGS sequence"/>
</dbReference>
<evidence type="ECO:0000313" key="3">
    <source>
        <dbReference type="Proteomes" id="UP000037035"/>
    </source>
</evidence>